<dbReference type="InterPro" id="IPR051446">
    <property type="entry name" value="HTH_trans_reg/aminotransferase"/>
</dbReference>
<comment type="similarity">
    <text evidence="1">In the C-terminal section; belongs to the class-I pyridoxal-phosphate-dependent aminotransferase family.</text>
</comment>
<feature type="domain" description="HTH gntR-type" evidence="7">
    <location>
        <begin position="19"/>
        <end position="87"/>
    </location>
</feature>
<keyword evidence="3" id="KW-0805">Transcription regulation</keyword>
<dbReference type="PROSITE" id="PS50949">
    <property type="entry name" value="HTH_GNTR"/>
    <property type="match status" value="1"/>
</dbReference>
<dbReference type="PANTHER" id="PTHR46577:SF1">
    <property type="entry name" value="HTH-TYPE TRANSCRIPTIONAL REGULATORY PROTEIN GABR"/>
    <property type="match status" value="1"/>
</dbReference>
<dbReference type="InterPro" id="IPR036390">
    <property type="entry name" value="WH_DNA-bd_sf"/>
</dbReference>
<dbReference type="SUPFAM" id="SSF53383">
    <property type="entry name" value="PLP-dependent transferases"/>
    <property type="match status" value="1"/>
</dbReference>
<organism evidence="8">
    <name type="scientific">Rhodococcus hoagii (strain 103S)</name>
    <name type="common">Rhodococcus equi</name>
    <dbReference type="NCBI Taxonomy" id="685727"/>
    <lineage>
        <taxon>Bacteria</taxon>
        <taxon>Bacillati</taxon>
        <taxon>Actinomycetota</taxon>
        <taxon>Actinomycetes</taxon>
        <taxon>Mycobacteriales</taxon>
        <taxon>Nocardiaceae</taxon>
        <taxon>Prescottella</taxon>
    </lineage>
</organism>
<evidence type="ECO:0000256" key="1">
    <source>
        <dbReference type="ARBA" id="ARBA00005384"/>
    </source>
</evidence>
<keyword evidence="4" id="KW-0238">DNA-binding</keyword>
<evidence type="ECO:0000256" key="5">
    <source>
        <dbReference type="ARBA" id="ARBA00023163"/>
    </source>
</evidence>
<dbReference type="SMART" id="SM00345">
    <property type="entry name" value="HTH_GNTR"/>
    <property type="match status" value="1"/>
</dbReference>
<reference evidence="8" key="1">
    <citation type="journal article" date="2010" name="PLoS Genet.">
        <title>The genome of a pathogenic rhodococcus: cooptive virulence underpinned by key gene acquisitions.</title>
        <authorList>
            <person name="Letek M."/>
            <person name="Gonzalez P."/>
            <person name="Macarthur I."/>
            <person name="Rodriguez H."/>
            <person name="Freeman T.C."/>
            <person name="Valero-Rello A."/>
            <person name="Blanco M."/>
            <person name="Buckley T."/>
            <person name="Cherevach I."/>
            <person name="Fahey R."/>
            <person name="Hapeshi A."/>
            <person name="Holdstock J."/>
            <person name="Leadon D."/>
            <person name="Navas J."/>
            <person name="Ocampo A."/>
            <person name="Quail M.A."/>
            <person name="Sanders M."/>
            <person name="Scortti M.M."/>
            <person name="Prescott J.F."/>
            <person name="Fogarty U."/>
            <person name="Meijer W.G."/>
            <person name="Parkhill J."/>
            <person name="Bentley S.D."/>
            <person name="Vazquez-Boland J.A."/>
        </authorList>
    </citation>
    <scope>NUCLEOTIDE SEQUENCE [LARGE SCALE GENOMIC DNA]</scope>
    <source>
        <strain evidence="8 9">103S</strain>
    </source>
</reference>
<evidence type="ECO:0000256" key="4">
    <source>
        <dbReference type="ARBA" id="ARBA00023125"/>
    </source>
</evidence>
<accession>A0A3S5Y982</accession>
<evidence type="ECO:0000259" key="7">
    <source>
        <dbReference type="PROSITE" id="PS50949"/>
    </source>
</evidence>
<dbReference type="InterPro" id="IPR004839">
    <property type="entry name" value="Aminotransferase_I/II_large"/>
</dbReference>
<evidence type="ECO:0000256" key="2">
    <source>
        <dbReference type="ARBA" id="ARBA00022898"/>
    </source>
</evidence>
<dbReference type="CDD" id="cd00609">
    <property type="entry name" value="AAT_like"/>
    <property type="match status" value="1"/>
</dbReference>
<dbReference type="GO" id="GO:0003677">
    <property type="term" value="F:DNA binding"/>
    <property type="evidence" value="ECO:0007669"/>
    <property type="project" value="UniProtKB-KW"/>
</dbReference>
<dbReference type="Pfam" id="PF00392">
    <property type="entry name" value="GntR"/>
    <property type="match status" value="1"/>
</dbReference>
<protein>
    <submittedName>
        <fullName evidence="8">GntR family transcriptional regulator</fullName>
    </submittedName>
</protein>
<name>A0A3S5Y982_RHOH1</name>
<feature type="region of interest" description="Disordered" evidence="6">
    <location>
        <begin position="100"/>
        <end position="121"/>
    </location>
</feature>
<dbReference type="InterPro" id="IPR015424">
    <property type="entry name" value="PyrdxlP-dep_Trfase"/>
</dbReference>
<evidence type="ECO:0000256" key="3">
    <source>
        <dbReference type="ARBA" id="ARBA00023015"/>
    </source>
</evidence>
<dbReference type="Pfam" id="PF00155">
    <property type="entry name" value="Aminotran_1_2"/>
    <property type="match status" value="1"/>
</dbReference>
<dbReference type="InterPro" id="IPR036388">
    <property type="entry name" value="WH-like_DNA-bd_sf"/>
</dbReference>
<dbReference type="PANTHER" id="PTHR46577">
    <property type="entry name" value="HTH-TYPE TRANSCRIPTIONAL REGULATORY PROTEIN GABR"/>
    <property type="match status" value="1"/>
</dbReference>
<dbReference type="EMBL" id="FN563149">
    <property type="protein sequence ID" value="CBH49114.1"/>
    <property type="molecule type" value="Genomic_DNA"/>
</dbReference>
<gene>
    <name evidence="8" type="ordered locus">REQ_31100</name>
</gene>
<sequence>MARTPRASTLHLTLPDTGEPLRQRIAGAVVAALRSGALRPGDLLPASRVLAVELGVSRSAVVDAYDELAAAGFVDSRAGSGTRIALGADVAAHAGVTPHVTPAEGTASSPRTVRPAGALDLSPGYPDTDLILPRDWRSAWRAATAGPVPNIPPGPGGHRRLREALAVHLRRTRGIVAEPDEIVVVPGALAALRALVAAADLPGKPIAFEDPGYAKARVALAAAGADVRPVPVDQDGIDPAALRATDAAVYCTPAHQYPMGSRLSAARRAALLADASTAGRLVIEDDYDGEFRYGVPTLPALRAIAGGRERVAYVGTVSKILSPSLRLAWLVPPVDLLPRVHDALAASGETACAVTADAVARFVESGSLTRHLARSSRTYAARRQAFVDALRTHLPGVQSLGVEAGLHVALRLPDGADDVAIATEITRRGVKVPALAKYRVSEDGPRGLLCGYAQLPESKASAAATTIAEVIRERAAAAADTSDSCTTSGS</sequence>
<dbReference type="GO" id="GO:0003700">
    <property type="term" value="F:DNA-binding transcription factor activity"/>
    <property type="evidence" value="ECO:0007669"/>
    <property type="project" value="InterPro"/>
</dbReference>
<dbReference type="CDD" id="cd07377">
    <property type="entry name" value="WHTH_GntR"/>
    <property type="match status" value="1"/>
</dbReference>
<evidence type="ECO:0000313" key="8">
    <source>
        <dbReference type="EMBL" id="CBH49114.1"/>
    </source>
</evidence>
<proteinExistence type="inferred from homology"/>
<evidence type="ECO:0000256" key="6">
    <source>
        <dbReference type="SAM" id="MobiDB-lite"/>
    </source>
</evidence>
<dbReference type="AlphaFoldDB" id="A0A3S5Y982"/>
<dbReference type="SUPFAM" id="SSF46785">
    <property type="entry name" value="Winged helix' DNA-binding domain"/>
    <property type="match status" value="1"/>
</dbReference>
<dbReference type="KEGG" id="req:REQ_31100"/>
<dbReference type="Proteomes" id="UP001154400">
    <property type="component" value="Chromosome"/>
</dbReference>
<dbReference type="InterPro" id="IPR000524">
    <property type="entry name" value="Tscrpt_reg_HTH_GntR"/>
</dbReference>
<dbReference type="RefSeq" id="WP_013416589.1">
    <property type="nucleotide sequence ID" value="NC_014659.1"/>
</dbReference>
<keyword evidence="5" id="KW-0804">Transcription</keyword>
<dbReference type="Gene3D" id="3.40.640.10">
    <property type="entry name" value="Type I PLP-dependent aspartate aminotransferase-like (Major domain)"/>
    <property type="match status" value="1"/>
</dbReference>
<dbReference type="Gene3D" id="1.10.10.10">
    <property type="entry name" value="Winged helix-like DNA-binding domain superfamily/Winged helix DNA-binding domain"/>
    <property type="match status" value="1"/>
</dbReference>
<dbReference type="GO" id="GO:0030170">
    <property type="term" value="F:pyridoxal phosphate binding"/>
    <property type="evidence" value="ECO:0007669"/>
    <property type="project" value="InterPro"/>
</dbReference>
<dbReference type="PRINTS" id="PR00035">
    <property type="entry name" value="HTHGNTR"/>
</dbReference>
<dbReference type="InterPro" id="IPR015421">
    <property type="entry name" value="PyrdxlP-dep_Trfase_major"/>
</dbReference>
<keyword evidence="2" id="KW-0663">Pyridoxal phosphate</keyword>
<evidence type="ECO:0000313" key="9">
    <source>
        <dbReference type="Proteomes" id="UP000006892"/>
    </source>
</evidence>